<keyword evidence="3" id="KW-1185">Reference proteome</keyword>
<keyword evidence="2" id="KW-0378">Hydrolase</keyword>
<reference evidence="2" key="1">
    <citation type="submission" date="2019-12" db="EMBL/GenBank/DDBJ databases">
        <title>Comparative genomics gives insights into the taxonomy of the Azoarcus-Aromatoleum group and reveals separate origins of nif in the plant-associated Azoarcus and non-plant-associated Aromatoleum sub-groups.</title>
        <authorList>
            <person name="Lafos M."/>
            <person name="Maluk M."/>
            <person name="Batista M."/>
            <person name="Junghare M."/>
            <person name="Carmona M."/>
            <person name="Faoro H."/>
            <person name="Cruz L.M."/>
            <person name="Battistoni F."/>
            <person name="De Souza E."/>
            <person name="Pedrosa F."/>
            <person name="Chen W.-M."/>
            <person name="Poole P.S."/>
            <person name="Dixon R.A."/>
            <person name="James E.K."/>
        </authorList>
    </citation>
    <scope>NUCLEOTIDE SEQUENCE</scope>
    <source>
        <strain evidence="2">U120</strain>
    </source>
</reference>
<dbReference type="SMART" id="SM00986">
    <property type="entry name" value="UDG"/>
    <property type="match status" value="1"/>
</dbReference>
<dbReference type="InterPro" id="IPR036895">
    <property type="entry name" value="Uracil-DNA_glycosylase-like_sf"/>
</dbReference>
<dbReference type="Gene3D" id="3.40.470.10">
    <property type="entry name" value="Uracil-DNA glycosylase-like domain"/>
    <property type="match status" value="1"/>
</dbReference>
<organism evidence="2 3">
    <name type="scientific">Aromatoleum buckelii</name>
    <dbReference type="NCBI Taxonomy" id="200254"/>
    <lineage>
        <taxon>Bacteria</taxon>
        <taxon>Pseudomonadati</taxon>
        <taxon>Pseudomonadota</taxon>
        <taxon>Betaproteobacteria</taxon>
        <taxon>Rhodocyclales</taxon>
        <taxon>Rhodocyclaceae</taxon>
        <taxon>Aromatoleum</taxon>
    </lineage>
</organism>
<dbReference type="RefSeq" id="WP_169199728.1">
    <property type="nucleotide sequence ID" value="NZ_WTVH02000008.1"/>
</dbReference>
<dbReference type="Pfam" id="PF03167">
    <property type="entry name" value="UDG"/>
    <property type="match status" value="1"/>
</dbReference>
<protein>
    <submittedName>
        <fullName evidence="2">DNA-deoxyinosine glycosylase</fullName>
        <ecNumber evidence="2">3.2.2.15</ecNumber>
    </submittedName>
</protein>
<dbReference type="SMART" id="SM00987">
    <property type="entry name" value="UreE_C"/>
    <property type="match status" value="1"/>
</dbReference>
<dbReference type="EMBL" id="WTVH01000031">
    <property type="protein sequence ID" value="NMF94505.1"/>
    <property type="molecule type" value="Genomic_DNA"/>
</dbReference>
<evidence type="ECO:0000259" key="1">
    <source>
        <dbReference type="SMART" id="SM00986"/>
    </source>
</evidence>
<dbReference type="InterPro" id="IPR026353">
    <property type="entry name" value="Hypoxan-DNA_Glyclase"/>
</dbReference>
<dbReference type="NCBIfam" id="TIGR04274">
    <property type="entry name" value="hypoxanDNAglyco"/>
    <property type="match status" value="1"/>
</dbReference>
<dbReference type="CDD" id="cd10032">
    <property type="entry name" value="UDG-F6_HDG"/>
    <property type="match status" value="1"/>
</dbReference>
<accession>A0ABX1N5H5</accession>
<keyword evidence="2" id="KW-0326">Glycosidase</keyword>
<dbReference type="SUPFAM" id="SSF52141">
    <property type="entry name" value="Uracil-DNA glycosylase-like"/>
    <property type="match status" value="1"/>
</dbReference>
<dbReference type="InterPro" id="IPR005122">
    <property type="entry name" value="Uracil-DNA_glycosylase-like"/>
</dbReference>
<comment type="caution">
    <text evidence="2">The sequence shown here is derived from an EMBL/GenBank/DDBJ whole genome shotgun (WGS) entry which is preliminary data.</text>
</comment>
<name>A0ABX1N5H5_9RHOO</name>
<evidence type="ECO:0000313" key="3">
    <source>
        <dbReference type="Proteomes" id="UP000601990"/>
    </source>
</evidence>
<dbReference type="EC" id="3.2.2.15" evidence="2"/>
<gene>
    <name evidence="2" type="ORF">GO608_14345</name>
</gene>
<evidence type="ECO:0000313" key="2">
    <source>
        <dbReference type="EMBL" id="NMF94505.1"/>
    </source>
</evidence>
<dbReference type="Proteomes" id="UP000601990">
    <property type="component" value="Unassembled WGS sequence"/>
</dbReference>
<proteinExistence type="predicted"/>
<dbReference type="GO" id="GO:0033958">
    <property type="term" value="F:DNA-deoxyinosine glycosylase activity"/>
    <property type="evidence" value="ECO:0007669"/>
    <property type="project" value="UniProtKB-EC"/>
</dbReference>
<feature type="domain" description="Uracil-DNA glycosylase-like" evidence="1">
    <location>
        <begin position="8"/>
        <end position="165"/>
    </location>
</feature>
<sequence>MSRLEGFPPVATPGAHTLILGSMPGAASLAAVEYYAHRRNLFWPILGEVLGIDPALPYAERTRRLADAGYALWDVLGACRRHGSLDSNIENDSIEVNDFATFFATHPSIDRVFCNGTTAEQCFRRHVLPALEGRFEFEIRRLPSTSPANASIPHAAKLAAWREIAR</sequence>